<evidence type="ECO:0000256" key="3">
    <source>
        <dbReference type="RuleBase" id="RU003476"/>
    </source>
</evidence>
<organism evidence="5 6">
    <name type="scientific">Macrococcoides goetzii</name>
    <dbReference type="NCBI Taxonomy" id="1891097"/>
    <lineage>
        <taxon>Bacteria</taxon>
        <taxon>Bacillati</taxon>
        <taxon>Bacillota</taxon>
        <taxon>Bacilli</taxon>
        <taxon>Bacillales</taxon>
        <taxon>Staphylococcaceae</taxon>
        <taxon>Macrococcoides</taxon>
    </lineage>
</organism>
<dbReference type="AlphaFoldDB" id="A0A2G5NRQ6"/>
<dbReference type="InterPro" id="IPR020084">
    <property type="entry name" value="NUDIX_hydrolase_CS"/>
</dbReference>
<comment type="cofactor">
    <cofactor evidence="1">
        <name>Mg(2+)</name>
        <dbReference type="ChEBI" id="CHEBI:18420"/>
    </cofactor>
</comment>
<feature type="domain" description="Nudix hydrolase" evidence="4">
    <location>
        <begin position="2"/>
        <end position="129"/>
    </location>
</feature>
<accession>A0A2G5NRQ6</accession>
<dbReference type="EMBL" id="MJBI02000001">
    <property type="protein sequence ID" value="RAI82941.1"/>
    <property type="molecule type" value="Genomic_DNA"/>
</dbReference>
<evidence type="ECO:0000256" key="1">
    <source>
        <dbReference type="ARBA" id="ARBA00001946"/>
    </source>
</evidence>
<dbReference type="GO" id="GO:0016787">
    <property type="term" value="F:hydrolase activity"/>
    <property type="evidence" value="ECO:0007669"/>
    <property type="project" value="UniProtKB-KW"/>
</dbReference>
<dbReference type="PANTHER" id="PTHR43046:SF2">
    <property type="entry name" value="8-OXO-DGTP DIPHOSPHATASE-RELATED"/>
    <property type="match status" value="1"/>
</dbReference>
<dbReference type="InterPro" id="IPR020476">
    <property type="entry name" value="Nudix_hydrolase"/>
</dbReference>
<dbReference type="PANTHER" id="PTHR43046">
    <property type="entry name" value="GDP-MANNOSE MANNOSYL HYDROLASE"/>
    <property type="match status" value="1"/>
</dbReference>
<dbReference type="InterPro" id="IPR000086">
    <property type="entry name" value="NUDIX_hydrolase_dom"/>
</dbReference>
<dbReference type="RefSeq" id="WP_099577459.1">
    <property type="nucleotide sequence ID" value="NZ_MJBI02000001.1"/>
</dbReference>
<evidence type="ECO:0000259" key="4">
    <source>
        <dbReference type="PROSITE" id="PS51462"/>
    </source>
</evidence>
<evidence type="ECO:0000256" key="2">
    <source>
        <dbReference type="ARBA" id="ARBA00022801"/>
    </source>
</evidence>
<comment type="similarity">
    <text evidence="3">Belongs to the Nudix hydrolase family.</text>
</comment>
<comment type="caution">
    <text evidence="5">The sequence shown here is derived from an EMBL/GenBank/DDBJ whole genome shotgun (WGS) entry which is preliminary data.</text>
</comment>
<name>A0A2G5NRQ6_9STAP</name>
<dbReference type="Gene3D" id="3.90.79.10">
    <property type="entry name" value="Nucleoside Triphosphate Pyrophosphohydrolase"/>
    <property type="match status" value="1"/>
</dbReference>
<keyword evidence="2 3" id="KW-0378">Hydrolase</keyword>
<dbReference type="PRINTS" id="PR00502">
    <property type="entry name" value="NUDIXFAMILY"/>
</dbReference>
<keyword evidence="6" id="KW-1185">Reference proteome</keyword>
<dbReference type="Proteomes" id="UP000229523">
    <property type="component" value="Unassembled WGS sequence"/>
</dbReference>
<dbReference type="InterPro" id="IPR015797">
    <property type="entry name" value="NUDIX_hydrolase-like_dom_sf"/>
</dbReference>
<reference evidence="5 6" key="1">
    <citation type="journal article" date="2018" name="Front. Microbiol.">
        <title>Description and Comparative Genomics of Macrococcus caseolyticus subsp. hominis subsp. nov., Macrococcus goetzii sp. nov., Macrococcus epidermidis sp. nov., and Macrococcus bohemicus sp. nov., Novel Macrococci From Human Clinical Material With Virulence Potential and Suspected Uptake of Foreign DNA by Natural Transformation.</title>
        <authorList>
            <person name="Maslanova I."/>
            <person name="Wertheimer Z."/>
            <person name="Sedlacek I."/>
            <person name="Svec P."/>
            <person name="Indrakova A."/>
            <person name="Kovarovic V."/>
            <person name="Schumann P."/>
            <person name="Sproer C."/>
            <person name="Kralova S."/>
            <person name="Sedo O."/>
            <person name="Kristofova L."/>
            <person name="Vrbovska V."/>
            <person name="Fuzik T."/>
            <person name="Petras P."/>
            <person name="Zdrahal Z."/>
            <person name="Ruzickova V."/>
            <person name="Doskar J."/>
            <person name="Pantucek R."/>
        </authorList>
    </citation>
    <scope>NUCLEOTIDE SEQUENCE [LARGE SCALE GENOMIC DNA]</scope>
    <source>
        <strain evidence="5 6">CCM 4927</strain>
    </source>
</reference>
<protein>
    <submittedName>
        <fullName evidence="5">NUDIX hydrolase</fullName>
    </submittedName>
</protein>
<proteinExistence type="inferred from homology"/>
<dbReference type="PROSITE" id="PS00893">
    <property type="entry name" value="NUDIX_BOX"/>
    <property type="match status" value="1"/>
</dbReference>
<evidence type="ECO:0000313" key="5">
    <source>
        <dbReference type="EMBL" id="RAI82941.1"/>
    </source>
</evidence>
<dbReference type="CDD" id="cd02883">
    <property type="entry name" value="NUDIX_Hydrolase"/>
    <property type="match status" value="1"/>
</dbReference>
<dbReference type="PROSITE" id="PS51462">
    <property type="entry name" value="NUDIX"/>
    <property type="match status" value="1"/>
</dbReference>
<dbReference type="SUPFAM" id="SSF55811">
    <property type="entry name" value="Nudix"/>
    <property type="match status" value="1"/>
</dbReference>
<sequence length="134" mass="15497">MKTWNGASVIVINNNKLLIVKSKSEQKWSIPTGGIEKEETSEEAAIREVFEETGYTITILNHIKTLSKLVKEYKVTVDYFLGEVHSGEMLNNDPDDEIEEIKWITISEYDDIDWMYPEDEIFIKSYIKPGGQYV</sequence>
<dbReference type="Pfam" id="PF00293">
    <property type="entry name" value="NUDIX"/>
    <property type="match status" value="1"/>
</dbReference>
<evidence type="ECO:0000313" key="6">
    <source>
        <dbReference type="Proteomes" id="UP000229523"/>
    </source>
</evidence>
<gene>
    <name evidence="5" type="ORF">BFS35_004435</name>
</gene>